<dbReference type="STRING" id="574375.AZF08_21300"/>
<dbReference type="InterPro" id="IPR051081">
    <property type="entry name" value="HTH_MetalResp_TranReg"/>
</dbReference>
<name>A0A073K9X9_9BACI</name>
<dbReference type="InterPro" id="IPR001845">
    <property type="entry name" value="HTH_ArsR_DNA-bd_dom"/>
</dbReference>
<keyword evidence="3" id="KW-0804">Transcription</keyword>
<dbReference type="CDD" id="cd00090">
    <property type="entry name" value="HTH_ARSR"/>
    <property type="match status" value="1"/>
</dbReference>
<evidence type="ECO:0000259" key="4">
    <source>
        <dbReference type="PROSITE" id="PS50987"/>
    </source>
</evidence>
<reference evidence="5 6" key="1">
    <citation type="submission" date="2014-06" db="EMBL/GenBank/DDBJ databases">
        <title>Draft genome sequence of Bacillus gaemokensis JCM 15801 (MCCC 1A00707).</title>
        <authorList>
            <person name="Lai Q."/>
            <person name="Liu Y."/>
            <person name="Shao Z."/>
        </authorList>
    </citation>
    <scope>NUCLEOTIDE SEQUENCE [LARGE SCALE GENOMIC DNA]</scope>
    <source>
        <strain evidence="5 6">JCM 15801</strain>
    </source>
</reference>
<dbReference type="NCBIfam" id="NF033788">
    <property type="entry name" value="HTH_metalloreg"/>
    <property type="match status" value="1"/>
</dbReference>
<dbReference type="GO" id="GO:0003700">
    <property type="term" value="F:DNA-binding transcription factor activity"/>
    <property type="evidence" value="ECO:0007669"/>
    <property type="project" value="InterPro"/>
</dbReference>
<dbReference type="SMART" id="SM00418">
    <property type="entry name" value="HTH_ARSR"/>
    <property type="match status" value="1"/>
</dbReference>
<feature type="domain" description="HTH arsR-type" evidence="4">
    <location>
        <begin position="3"/>
        <end position="96"/>
    </location>
</feature>
<dbReference type="Gene3D" id="1.10.10.10">
    <property type="entry name" value="Winged helix-like DNA-binding domain superfamily/Winged helix DNA-binding domain"/>
    <property type="match status" value="1"/>
</dbReference>
<evidence type="ECO:0000313" key="6">
    <source>
        <dbReference type="Proteomes" id="UP000027778"/>
    </source>
</evidence>
<dbReference type="InterPro" id="IPR036390">
    <property type="entry name" value="WH_DNA-bd_sf"/>
</dbReference>
<organism evidence="5 6">
    <name type="scientific">Bacillus gaemokensis</name>
    <dbReference type="NCBI Taxonomy" id="574375"/>
    <lineage>
        <taxon>Bacteria</taxon>
        <taxon>Bacillati</taxon>
        <taxon>Bacillota</taxon>
        <taxon>Bacilli</taxon>
        <taxon>Bacillales</taxon>
        <taxon>Bacillaceae</taxon>
        <taxon>Bacillus</taxon>
        <taxon>Bacillus cereus group</taxon>
    </lineage>
</organism>
<keyword evidence="6" id="KW-1185">Reference proteome</keyword>
<dbReference type="PANTHER" id="PTHR33154:SF25">
    <property type="entry name" value="LMO0101 PROTEIN"/>
    <property type="match status" value="1"/>
</dbReference>
<protein>
    <submittedName>
        <fullName evidence="5">ArsR family transcriptional regulator</fullName>
    </submittedName>
</protein>
<dbReference type="EMBL" id="JOTM01000017">
    <property type="protein sequence ID" value="KEK23365.1"/>
    <property type="molecule type" value="Genomic_DNA"/>
</dbReference>
<dbReference type="OrthoDB" id="9798835at2"/>
<evidence type="ECO:0000313" key="5">
    <source>
        <dbReference type="EMBL" id="KEK23365.1"/>
    </source>
</evidence>
<dbReference type="GO" id="GO:0003677">
    <property type="term" value="F:DNA binding"/>
    <property type="evidence" value="ECO:0007669"/>
    <property type="project" value="UniProtKB-KW"/>
</dbReference>
<gene>
    <name evidence="5" type="ORF">BAGA_09610</name>
</gene>
<evidence type="ECO:0000256" key="3">
    <source>
        <dbReference type="ARBA" id="ARBA00023163"/>
    </source>
</evidence>
<dbReference type="PRINTS" id="PR00778">
    <property type="entry name" value="HTHARSR"/>
</dbReference>
<evidence type="ECO:0000256" key="1">
    <source>
        <dbReference type="ARBA" id="ARBA00023015"/>
    </source>
</evidence>
<dbReference type="PROSITE" id="PS50987">
    <property type="entry name" value="HTH_ARSR_2"/>
    <property type="match status" value="1"/>
</dbReference>
<dbReference type="InterPro" id="IPR036388">
    <property type="entry name" value="WH-like_DNA-bd_sf"/>
</dbReference>
<dbReference type="SUPFAM" id="SSF46785">
    <property type="entry name" value="Winged helix' DNA-binding domain"/>
    <property type="match status" value="1"/>
</dbReference>
<dbReference type="Pfam" id="PF12840">
    <property type="entry name" value="HTH_20"/>
    <property type="match status" value="1"/>
</dbReference>
<dbReference type="Proteomes" id="UP000027778">
    <property type="component" value="Unassembled WGS sequence"/>
</dbReference>
<proteinExistence type="predicted"/>
<dbReference type="RefSeq" id="WP_033675765.1">
    <property type="nucleotide sequence ID" value="NZ_JOTM01000017.1"/>
</dbReference>
<evidence type="ECO:0000256" key="2">
    <source>
        <dbReference type="ARBA" id="ARBA00023125"/>
    </source>
</evidence>
<accession>A0A073K9X9</accession>
<dbReference type="PANTHER" id="PTHR33154">
    <property type="entry name" value="TRANSCRIPTIONAL REGULATOR, ARSR FAMILY"/>
    <property type="match status" value="1"/>
</dbReference>
<keyword evidence="1" id="KW-0805">Transcription regulation</keyword>
<comment type="caution">
    <text evidence="5">The sequence shown here is derived from an EMBL/GenBank/DDBJ whole genome shotgun (WGS) entry which is preliminary data.</text>
</comment>
<sequence length="96" mass="11307">MTIKQFNPDEKRVKIFKALAEVKRIEILRYLYHDNKKHTCGEIEESLGMNKSNRSYHLKILLEADLIHVARHGQFKFITIKEDTFSEFLPGFLATL</sequence>
<dbReference type="AlphaFoldDB" id="A0A073K9X9"/>
<dbReference type="eggNOG" id="COG0640">
    <property type="taxonomic scope" value="Bacteria"/>
</dbReference>
<dbReference type="InterPro" id="IPR011991">
    <property type="entry name" value="ArsR-like_HTH"/>
</dbReference>
<keyword evidence="2" id="KW-0238">DNA-binding</keyword>